<dbReference type="EMBL" id="JALLAZ020000511">
    <property type="protein sequence ID" value="KAL3793455.1"/>
    <property type="molecule type" value="Genomic_DNA"/>
</dbReference>
<keyword evidence="3" id="KW-1185">Reference proteome</keyword>
<dbReference type="AlphaFoldDB" id="A0ABD3Q5E4"/>
<accession>A0ABD3Q5E4</accession>
<proteinExistence type="predicted"/>
<dbReference type="PANTHER" id="PTHR13582">
    <property type="entry name" value="M-PHASE PHOSPHOPROTEIN 6"/>
    <property type="match status" value="1"/>
</dbReference>
<evidence type="ECO:0000256" key="1">
    <source>
        <dbReference type="SAM" id="MobiDB-lite"/>
    </source>
</evidence>
<feature type="compositionally biased region" description="Low complexity" evidence="1">
    <location>
        <begin position="9"/>
        <end position="30"/>
    </location>
</feature>
<organism evidence="2 3">
    <name type="scientific">Stephanodiscus triporus</name>
    <dbReference type="NCBI Taxonomy" id="2934178"/>
    <lineage>
        <taxon>Eukaryota</taxon>
        <taxon>Sar</taxon>
        <taxon>Stramenopiles</taxon>
        <taxon>Ochrophyta</taxon>
        <taxon>Bacillariophyta</taxon>
        <taxon>Coscinodiscophyceae</taxon>
        <taxon>Thalassiosirophycidae</taxon>
        <taxon>Stephanodiscales</taxon>
        <taxon>Stephanodiscaceae</taxon>
        <taxon>Stephanodiscus</taxon>
    </lineage>
</organism>
<evidence type="ECO:0000313" key="3">
    <source>
        <dbReference type="Proteomes" id="UP001530315"/>
    </source>
</evidence>
<gene>
    <name evidence="2" type="ORF">ACHAW5_001630</name>
</gene>
<dbReference type="InterPro" id="IPR019324">
    <property type="entry name" value="MPP6"/>
</dbReference>
<dbReference type="Proteomes" id="UP001530315">
    <property type="component" value="Unassembled WGS sequence"/>
</dbReference>
<feature type="compositionally biased region" description="Polar residues" evidence="1">
    <location>
        <begin position="65"/>
        <end position="75"/>
    </location>
</feature>
<sequence length="202" mass="22563">MMWKPGTAKPINNLPSLPSPPVSKKLSTSTMGMRFMQRKNEANNKGQEERRAVAAAARKMDRNHTTNTDTMNSIGSADGKMNRKRESEEIPKDDGGDGVNDDENGTRGAIILELASVVDMYGVGSDVVGRRSFGGFHKSVMNTWNTALKRRTDDDTRTKNTRNHITDEELLERYEKYVKGRGCVEADGSGNRGRKEKRKRNT</sequence>
<feature type="compositionally biased region" description="Basic and acidic residues" evidence="1">
    <location>
        <begin position="80"/>
        <end position="95"/>
    </location>
</feature>
<name>A0ABD3Q5E4_9STRA</name>
<feature type="region of interest" description="Disordered" evidence="1">
    <location>
        <begin position="183"/>
        <end position="202"/>
    </location>
</feature>
<protein>
    <submittedName>
        <fullName evidence="2">Uncharacterized protein</fullName>
    </submittedName>
</protein>
<feature type="compositionally biased region" description="Basic residues" evidence="1">
    <location>
        <begin position="192"/>
        <end position="202"/>
    </location>
</feature>
<reference evidence="2 3" key="1">
    <citation type="submission" date="2024-10" db="EMBL/GenBank/DDBJ databases">
        <title>Updated reference genomes for cyclostephanoid diatoms.</title>
        <authorList>
            <person name="Roberts W.R."/>
            <person name="Alverson A.J."/>
        </authorList>
    </citation>
    <scope>NUCLEOTIDE SEQUENCE [LARGE SCALE GENOMIC DNA]</scope>
    <source>
        <strain evidence="2 3">AJA276-08</strain>
    </source>
</reference>
<dbReference type="PANTHER" id="PTHR13582:SF0">
    <property type="entry name" value="M-PHASE PHOSPHOPROTEIN 6"/>
    <property type="match status" value="1"/>
</dbReference>
<dbReference type="Pfam" id="PF10175">
    <property type="entry name" value="MPP6"/>
    <property type="match status" value="1"/>
</dbReference>
<feature type="region of interest" description="Disordered" evidence="1">
    <location>
        <begin position="1"/>
        <end position="104"/>
    </location>
</feature>
<evidence type="ECO:0000313" key="2">
    <source>
        <dbReference type="EMBL" id="KAL3793455.1"/>
    </source>
</evidence>
<comment type="caution">
    <text evidence="2">The sequence shown here is derived from an EMBL/GenBank/DDBJ whole genome shotgun (WGS) entry which is preliminary data.</text>
</comment>
<feature type="compositionally biased region" description="Basic and acidic residues" evidence="1">
    <location>
        <begin position="38"/>
        <end position="64"/>
    </location>
</feature>